<reference evidence="1" key="1">
    <citation type="submission" date="2022-10" db="EMBL/GenBank/DDBJ databases">
        <title>Culturing micro-colonial fungi from biological soil crusts in the Mojave desert and describing Neophaeococcomyces mojavensis, and introducing the new genera and species Taxawa tesnikishii.</title>
        <authorList>
            <person name="Kurbessoian T."/>
            <person name="Stajich J.E."/>
        </authorList>
    </citation>
    <scope>NUCLEOTIDE SEQUENCE</scope>
    <source>
        <strain evidence="1">JES_112</strain>
    </source>
</reference>
<dbReference type="EMBL" id="JAPDRQ010000027">
    <property type="protein sequence ID" value="KAJ9660927.1"/>
    <property type="molecule type" value="Genomic_DNA"/>
</dbReference>
<evidence type="ECO:0000313" key="2">
    <source>
        <dbReference type="Proteomes" id="UP001172386"/>
    </source>
</evidence>
<comment type="caution">
    <text evidence="1">The sequence shown here is derived from an EMBL/GenBank/DDBJ whole genome shotgun (WGS) entry which is preliminary data.</text>
</comment>
<accession>A0ACC3AEM7</accession>
<gene>
    <name evidence="1" type="ORF">H2198_002272</name>
</gene>
<name>A0ACC3AEM7_9EURO</name>
<organism evidence="1 2">
    <name type="scientific">Neophaeococcomyces mojaviensis</name>
    <dbReference type="NCBI Taxonomy" id="3383035"/>
    <lineage>
        <taxon>Eukaryota</taxon>
        <taxon>Fungi</taxon>
        <taxon>Dikarya</taxon>
        <taxon>Ascomycota</taxon>
        <taxon>Pezizomycotina</taxon>
        <taxon>Eurotiomycetes</taxon>
        <taxon>Chaetothyriomycetidae</taxon>
        <taxon>Chaetothyriales</taxon>
        <taxon>Chaetothyriales incertae sedis</taxon>
        <taxon>Neophaeococcomyces</taxon>
    </lineage>
</organism>
<dbReference type="Proteomes" id="UP001172386">
    <property type="component" value="Unassembled WGS sequence"/>
</dbReference>
<proteinExistence type="predicted"/>
<protein>
    <submittedName>
        <fullName evidence="1">Uncharacterized protein</fullName>
    </submittedName>
</protein>
<keyword evidence="2" id="KW-1185">Reference proteome</keyword>
<sequence length="358" mass="39612">MASSETLLSDLCAICHVNEIKYTCPRCGIHTCSLPCVKKHKAWAQCSGVRNPAEYRKRADLATPSSIDQDFNFITRVERSITRADENALDRKIPLAPARQLRSVDARPKVDIEMEKRGIKVIKAPKGLSRSKTNRTHWANQHKAVMWTVEWVCPDEEKVIGSALETRTIEEAFVNTVGKKKIIKKRKLSLEERAQGAGGAKKLLQHDTEAVRSGGGGDDKASSARVNGDTADRHDEVAPPPTKKDPAAGLYFYLHKPNTPSKVKCLIPLSCDRSLQNALEGRTVLEFPTIFMKDERPAELKPPFITEEEYKSRYGEDVTVPGSITLEDGEVEEGEAPALSSDVDSQKVLEVLARDLAG</sequence>
<evidence type="ECO:0000313" key="1">
    <source>
        <dbReference type="EMBL" id="KAJ9660927.1"/>
    </source>
</evidence>